<keyword evidence="2 3" id="KW-0802">TPR repeat</keyword>
<feature type="compositionally biased region" description="Basic residues" evidence="4">
    <location>
        <begin position="8"/>
        <end position="24"/>
    </location>
</feature>
<evidence type="ECO:0000313" key="6">
    <source>
        <dbReference type="EMBL" id="EGF23385.1"/>
    </source>
</evidence>
<dbReference type="EMBL" id="ACGK02000001">
    <property type="protein sequence ID" value="EGF23385.1"/>
    <property type="molecule type" value="Genomic_DNA"/>
</dbReference>
<keyword evidence="1" id="KW-0677">Repeat</keyword>
<dbReference type="GeneID" id="93211089"/>
<comment type="caution">
    <text evidence="6">The sequence shown here is derived from an EMBL/GenBank/DDBJ whole genome shotgun (WGS) entry which is preliminary data.</text>
</comment>
<dbReference type="Pfam" id="PF07719">
    <property type="entry name" value="TPR_2"/>
    <property type="match status" value="1"/>
</dbReference>
<dbReference type="Gene3D" id="1.25.40.10">
    <property type="entry name" value="Tetratricopeptide repeat domain"/>
    <property type="match status" value="1"/>
</dbReference>
<evidence type="ECO:0000256" key="5">
    <source>
        <dbReference type="SAM" id="Phobius"/>
    </source>
</evidence>
<evidence type="ECO:0000256" key="3">
    <source>
        <dbReference type="PROSITE-ProRule" id="PRU00339"/>
    </source>
</evidence>
<protein>
    <submittedName>
        <fullName evidence="6">Tetratricopeptide repeat protein</fullName>
    </submittedName>
</protein>
<dbReference type="InterPro" id="IPR013105">
    <property type="entry name" value="TPR_2"/>
</dbReference>
<keyword evidence="7" id="KW-1185">Reference proteome</keyword>
<feature type="region of interest" description="Disordered" evidence="4">
    <location>
        <begin position="82"/>
        <end position="117"/>
    </location>
</feature>
<evidence type="ECO:0000256" key="1">
    <source>
        <dbReference type="ARBA" id="ARBA00022737"/>
    </source>
</evidence>
<dbReference type="SMART" id="SM00028">
    <property type="entry name" value="TPR"/>
    <property type="match status" value="1"/>
</dbReference>
<feature type="compositionally biased region" description="Basic and acidic residues" evidence="4">
    <location>
        <begin position="89"/>
        <end position="104"/>
    </location>
</feature>
<dbReference type="Proteomes" id="UP000005947">
    <property type="component" value="Unassembled WGS sequence"/>
</dbReference>
<keyword evidence="5" id="KW-0812">Transmembrane</keyword>
<organism evidence="6 7">
    <name type="scientific">Fannyhessea vaginae DSM 15829</name>
    <dbReference type="NCBI Taxonomy" id="525256"/>
    <lineage>
        <taxon>Bacteria</taxon>
        <taxon>Bacillati</taxon>
        <taxon>Actinomycetota</taxon>
        <taxon>Coriobacteriia</taxon>
        <taxon>Coriobacteriales</taxon>
        <taxon>Atopobiaceae</taxon>
        <taxon>Fannyhessea</taxon>
    </lineage>
</organism>
<dbReference type="InterPro" id="IPR011990">
    <property type="entry name" value="TPR-like_helical_dom_sf"/>
</dbReference>
<feature type="region of interest" description="Disordered" evidence="4">
    <location>
        <begin position="277"/>
        <end position="304"/>
    </location>
</feature>
<dbReference type="PROSITE" id="PS50005">
    <property type="entry name" value="TPR"/>
    <property type="match status" value="1"/>
</dbReference>
<dbReference type="SUPFAM" id="SSF48452">
    <property type="entry name" value="TPR-like"/>
    <property type="match status" value="1"/>
</dbReference>
<proteinExistence type="predicted"/>
<feature type="compositionally biased region" description="Polar residues" evidence="4">
    <location>
        <begin position="290"/>
        <end position="304"/>
    </location>
</feature>
<feature type="compositionally biased region" description="Polar residues" evidence="4">
    <location>
        <begin position="105"/>
        <end position="116"/>
    </location>
</feature>
<name>F1T3U1_9ACTN</name>
<reference evidence="6 7" key="1">
    <citation type="submission" date="2011-02" db="EMBL/GenBank/DDBJ databases">
        <authorList>
            <person name="Muzny D."/>
            <person name="Qin X."/>
            <person name="Buhay C."/>
            <person name="Dugan-Rocha S."/>
            <person name="Ding Y."/>
            <person name="Chen G."/>
            <person name="Hawes A."/>
            <person name="Holder M."/>
            <person name="Jhangiani S."/>
            <person name="Johnson A."/>
            <person name="Khan Z."/>
            <person name="Li Z."/>
            <person name="Liu W."/>
            <person name="Liu X."/>
            <person name="Perez L."/>
            <person name="Shen H."/>
            <person name="Wang Q."/>
            <person name="Watt J."/>
            <person name="Xi L."/>
            <person name="Xin Y."/>
            <person name="Zhou J."/>
            <person name="Deng J."/>
            <person name="Jiang H."/>
            <person name="Liu Y."/>
            <person name="Qu J."/>
            <person name="Song X.-Z."/>
            <person name="Zhang L."/>
            <person name="Villasana D."/>
            <person name="Johnson A."/>
            <person name="Liu J."/>
            <person name="Liyanage D."/>
            <person name="Lorensuhewa L."/>
            <person name="Robinson T."/>
            <person name="Song A."/>
            <person name="Song B.-B."/>
            <person name="Dinh H."/>
            <person name="Thornton R."/>
            <person name="Coyle M."/>
            <person name="Francisco L."/>
            <person name="Jackson L."/>
            <person name="Javaid M."/>
            <person name="Korchina V."/>
            <person name="Kovar C."/>
            <person name="Mata R."/>
            <person name="Mathew T."/>
            <person name="Ngo R."/>
            <person name="Nguyen L."/>
            <person name="Nguyen N."/>
            <person name="Okwuonu G."/>
            <person name="Ongeri F."/>
            <person name="Pham C."/>
            <person name="Simmons D."/>
            <person name="Wilczek-Boney K."/>
            <person name="Hale W."/>
            <person name="Jakkamsetti A."/>
            <person name="Pham P."/>
            <person name="Ruth R."/>
            <person name="San Lucas F."/>
            <person name="Warren J."/>
            <person name="Zhang J."/>
            <person name="Zhao Z."/>
            <person name="Zhou C."/>
            <person name="Zhu D."/>
            <person name="Lee S."/>
            <person name="Bess C."/>
            <person name="Blankenburg K."/>
            <person name="Forbes L."/>
            <person name="Fu Q."/>
            <person name="Gubbala S."/>
            <person name="Hirani K."/>
            <person name="Jayaseelan J.C."/>
            <person name="Lara F."/>
            <person name="Munidasa M."/>
            <person name="Palculict T."/>
            <person name="Patil S."/>
            <person name="Pu L.-L."/>
            <person name="Saada N."/>
            <person name="Tang L."/>
            <person name="Weissenberger G."/>
            <person name="Zhu Y."/>
            <person name="Hemphill L."/>
            <person name="Shang Y."/>
            <person name="Youmans B."/>
            <person name="Ayvaz T."/>
            <person name="Ross M."/>
            <person name="Santibanez J."/>
            <person name="Aqrawi P."/>
            <person name="Gross S."/>
            <person name="Joshi V."/>
            <person name="Fowler G."/>
            <person name="Nazareth L."/>
            <person name="Reid J."/>
            <person name="Worley K."/>
            <person name="Petrosino J."/>
            <person name="Highlander S."/>
            <person name="Gibbs R."/>
        </authorList>
    </citation>
    <scope>NUCLEOTIDE SEQUENCE [LARGE SCALE GENOMIC DNA]</scope>
    <source>
        <strain evidence="6 7">DSM 15829</strain>
    </source>
</reference>
<evidence type="ECO:0000256" key="2">
    <source>
        <dbReference type="ARBA" id="ARBA00022803"/>
    </source>
</evidence>
<evidence type="ECO:0000256" key="4">
    <source>
        <dbReference type="SAM" id="MobiDB-lite"/>
    </source>
</evidence>
<dbReference type="eggNOG" id="COG0457">
    <property type="taxonomic scope" value="Bacteria"/>
</dbReference>
<keyword evidence="5" id="KW-0472">Membrane</keyword>
<dbReference type="RefSeq" id="WP_006302456.1">
    <property type="nucleotide sequence ID" value="NZ_ACGK02000001.1"/>
</dbReference>
<accession>F1T3U1</accession>
<gene>
    <name evidence="6" type="ORF">HMPREF0091_10332</name>
</gene>
<keyword evidence="5" id="KW-1133">Transmembrane helix</keyword>
<feature type="region of interest" description="Disordered" evidence="4">
    <location>
        <begin position="1"/>
        <end position="49"/>
    </location>
</feature>
<evidence type="ECO:0000313" key="7">
    <source>
        <dbReference type="Proteomes" id="UP000005947"/>
    </source>
</evidence>
<feature type="compositionally biased region" description="Basic and acidic residues" evidence="4">
    <location>
        <begin position="30"/>
        <end position="47"/>
    </location>
</feature>
<dbReference type="OrthoDB" id="3182116at2"/>
<feature type="repeat" description="TPR" evidence="3">
    <location>
        <begin position="225"/>
        <end position="258"/>
    </location>
</feature>
<feature type="transmembrane region" description="Helical" evidence="5">
    <location>
        <begin position="53"/>
        <end position="78"/>
    </location>
</feature>
<dbReference type="InterPro" id="IPR019734">
    <property type="entry name" value="TPR_rpt"/>
</dbReference>
<dbReference type="AlphaFoldDB" id="F1T3U1"/>
<sequence>MLHMSGATHKRAAGMKSAASRKRQQQAQKLQEERDKNRAKSPEQQAKDRKKKWFEAGVVVFGVLMALGMMLPSLAPIFSHQAQQQSQKDAQDKAKSAQEHDGNTDKSTSGESQDTSTDVKDEFSVLIDKYEARLKKDNHDLAALLNLGNAYYTRGQLAFNKAKTTQDKQAAASSFAKAQSYFDSYLTLKDSKAVRVSKAMCAFYQGDAASALQQIQTVLDQGDYAPAWANLGIIYELQGNKSEAKSSFQKAKDADPHNDYGIATLASTHLMRLKQEEIVAQQQEQEPAESSDNQDLADKLNSNQ</sequence>